<proteinExistence type="predicted"/>
<sequence>MSAVSGAQASADLAGSLRARLAANPDAPAITMGGQTLSYGALIERVGQIAGLLEGLAVGERVGLYLTRSPDLVASLLACLRLGLTFVPLDPAFPAARLETIARRARLSALLCDGEGGPDVGLPRLALSGAGLDSADHWPRVDDGVAAYMMFTSGSTGEPKGVVISRRALHRFLSAIAERLGLTPECHWLFITTSAFDISLLEMLGPLWGGGRLTVASGEEHKDPTKILALLEGDASLNWLQATPASWRMLLKAGWQGTENLTALCGGEALDPGLAAELCRRTRRLWHCYGPTEATVWSMVGEVTSAAGEVTLTNSLSGYRHWVIDESGAAIERGEGELCIESEALFDGYWERPDLGEAAQLTHAGRRLYRTGDRVRRLGADRFLYLGRRDDQVKLRGFRIELGEVEAALRRQSGVQEAAVRLWGEGDEAMLVGYAEAKAGVSLSRPALRRGLQAILPYYMVPARLMLLPTLPKGGSGKIDRKALPLP</sequence>
<gene>
    <name evidence="3" type="ORF">WL1483_3984</name>
</gene>
<dbReference type="InterPro" id="IPR000873">
    <property type="entry name" value="AMP-dep_synth/lig_dom"/>
</dbReference>
<dbReference type="PANTHER" id="PTHR45527:SF1">
    <property type="entry name" value="FATTY ACID SYNTHASE"/>
    <property type="match status" value="1"/>
</dbReference>
<dbReference type="Pfam" id="PF13193">
    <property type="entry name" value="AMP-binding_C"/>
    <property type="match status" value="1"/>
</dbReference>
<evidence type="ECO:0000313" key="3">
    <source>
        <dbReference type="EMBL" id="ALP43403.1"/>
    </source>
</evidence>
<evidence type="ECO:0000259" key="2">
    <source>
        <dbReference type="Pfam" id="PF13193"/>
    </source>
</evidence>
<evidence type="ECO:0000313" key="4">
    <source>
        <dbReference type="Proteomes" id="UP000058114"/>
    </source>
</evidence>
<dbReference type="EMBL" id="CP013067">
    <property type="protein sequence ID" value="ALP43403.1"/>
    <property type="molecule type" value="Genomic_DNA"/>
</dbReference>
<evidence type="ECO:0000259" key="1">
    <source>
        <dbReference type="Pfam" id="PF00501"/>
    </source>
</evidence>
<dbReference type="PATRIC" id="fig|652.5.peg.2945"/>
<dbReference type="GO" id="GO:0043041">
    <property type="term" value="P:amino acid activation for nonribosomal peptide biosynthetic process"/>
    <property type="evidence" value="ECO:0007669"/>
    <property type="project" value="TreeGrafter"/>
</dbReference>
<dbReference type="Gene3D" id="3.40.50.12780">
    <property type="entry name" value="N-terminal domain of ligase-like"/>
    <property type="match status" value="1"/>
</dbReference>
<organism evidence="3 4">
    <name type="scientific">Aeromonas schubertii</name>
    <dbReference type="NCBI Taxonomy" id="652"/>
    <lineage>
        <taxon>Bacteria</taxon>
        <taxon>Pseudomonadati</taxon>
        <taxon>Pseudomonadota</taxon>
        <taxon>Gammaproteobacteria</taxon>
        <taxon>Aeromonadales</taxon>
        <taxon>Aeromonadaceae</taxon>
        <taxon>Aeromonas</taxon>
    </lineage>
</organism>
<dbReference type="InterPro" id="IPR045851">
    <property type="entry name" value="AMP-bd_C_sf"/>
</dbReference>
<dbReference type="SUPFAM" id="SSF56801">
    <property type="entry name" value="Acetyl-CoA synthetase-like"/>
    <property type="match status" value="1"/>
</dbReference>
<dbReference type="AlphaFoldDB" id="A0A0S2SNX3"/>
<dbReference type="Gene3D" id="3.30.300.30">
    <property type="match status" value="1"/>
</dbReference>
<dbReference type="RefSeq" id="WP_060586884.1">
    <property type="nucleotide sequence ID" value="NZ_CP013067.1"/>
</dbReference>
<feature type="domain" description="AMP-dependent synthetase/ligase" evidence="1">
    <location>
        <begin position="18"/>
        <end position="350"/>
    </location>
</feature>
<reference evidence="3 4" key="2">
    <citation type="journal article" date="2016" name="Genome Announc.">
        <title>Complete Genome Sequence of the Highly Virulent Aeromonas schubertii Strain WL1483, Isolated from Diseased Snakehead Fish (Channa argus) in China.</title>
        <authorList>
            <person name="Liu L."/>
            <person name="Li N."/>
            <person name="Zhang D."/>
            <person name="Fu X."/>
            <person name="Shi C."/>
            <person name="Lin Q."/>
            <person name="Hao G."/>
        </authorList>
    </citation>
    <scope>NUCLEOTIDE SEQUENCE [LARGE SCALE GENOMIC DNA]</scope>
    <source>
        <strain evidence="3 4">WL1483</strain>
    </source>
</reference>
<accession>A0A0S2SNX3</accession>
<protein>
    <submittedName>
        <fullName evidence="3">Peptide synthetase</fullName>
    </submittedName>
</protein>
<dbReference type="Proteomes" id="UP000058114">
    <property type="component" value="Chromosome"/>
</dbReference>
<dbReference type="InterPro" id="IPR042099">
    <property type="entry name" value="ANL_N_sf"/>
</dbReference>
<feature type="domain" description="AMP-binding enzyme C-terminal" evidence="2">
    <location>
        <begin position="404"/>
        <end position="478"/>
    </location>
</feature>
<dbReference type="PANTHER" id="PTHR45527">
    <property type="entry name" value="NONRIBOSOMAL PEPTIDE SYNTHETASE"/>
    <property type="match status" value="1"/>
</dbReference>
<name>A0A0S2SNX3_9GAMM</name>
<reference evidence="4" key="1">
    <citation type="submission" date="2015-10" db="EMBL/GenBank/DDBJ databases">
        <title>Complete Genome Sequence of Aeromonas schubertii strain WL1483.</title>
        <authorList>
            <person name="Liu L."/>
        </authorList>
    </citation>
    <scope>NUCLEOTIDE SEQUENCE [LARGE SCALE GENOMIC DNA]</scope>
    <source>
        <strain evidence="4">WL1483</strain>
    </source>
</reference>
<dbReference type="KEGG" id="asr:WL1483_3984"/>
<dbReference type="InterPro" id="IPR020845">
    <property type="entry name" value="AMP-binding_CS"/>
</dbReference>
<dbReference type="GO" id="GO:0005737">
    <property type="term" value="C:cytoplasm"/>
    <property type="evidence" value="ECO:0007669"/>
    <property type="project" value="TreeGrafter"/>
</dbReference>
<dbReference type="GO" id="GO:0031177">
    <property type="term" value="F:phosphopantetheine binding"/>
    <property type="evidence" value="ECO:0007669"/>
    <property type="project" value="TreeGrafter"/>
</dbReference>
<dbReference type="GO" id="GO:0044550">
    <property type="term" value="P:secondary metabolite biosynthetic process"/>
    <property type="evidence" value="ECO:0007669"/>
    <property type="project" value="TreeGrafter"/>
</dbReference>
<dbReference type="Pfam" id="PF00501">
    <property type="entry name" value="AMP-binding"/>
    <property type="match status" value="1"/>
</dbReference>
<dbReference type="PROSITE" id="PS00455">
    <property type="entry name" value="AMP_BINDING"/>
    <property type="match status" value="1"/>
</dbReference>
<dbReference type="InterPro" id="IPR025110">
    <property type="entry name" value="AMP-bd_C"/>
</dbReference>